<protein>
    <submittedName>
        <fullName evidence="2">Uncharacterized protein</fullName>
    </submittedName>
</protein>
<reference evidence="2" key="1">
    <citation type="submission" date="2020-10" db="EMBL/GenBank/DDBJ databases">
        <authorList>
            <person name="Kikuchi T."/>
        </authorList>
    </citation>
    <scope>NUCLEOTIDE SEQUENCE</scope>
    <source>
        <strain evidence="2">NKZ352</strain>
    </source>
</reference>
<name>A0A8S1HEP0_9PELO</name>
<organism evidence="2 3">
    <name type="scientific">Caenorhabditis auriculariae</name>
    <dbReference type="NCBI Taxonomy" id="2777116"/>
    <lineage>
        <taxon>Eukaryota</taxon>
        <taxon>Metazoa</taxon>
        <taxon>Ecdysozoa</taxon>
        <taxon>Nematoda</taxon>
        <taxon>Chromadorea</taxon>
        <taxon>Rhabditida</taxon>
        <taxon>Rhabditina</taxon>
        <taxon>Rhabditomorpha</taxon>
        <taxon>Rhabditoidea</taxon>
        <taxon>Rhabditidae</taxon>
        <taxon>Peloderinae</taxon>
        <taxon>Caenorhabditis</taxon>
    </lineage>
</organism>
<dbReference type="AlphaFoldDB" id="A0A8S1HEP0"/>
<accession>A0A8S1HEP0</accession>
<keyword evidence="3" id="KW-1185">Reference proteome</keyword>
<dbReference type="Proteomes" id="UP000835052">
    <property type="component" value="Unassembled WGS sequence"/>
</dbReference>
<dbReference type="EMBL" id="CAJGYM010000043">
    <property type="protein sequence ID" value="CAD6194289.1"/>
    <property type="molecule type" value="Genomic_DNA"/>
</dbReference>
<evidence type="ECO:0000313" key="2">
    <source>
        <dbReference type="EMBL" id="CAD6194289.1"/>
    </source>
</evidence>
<gene>
    <name evidence="2" type="ORF">CAUJ_LOCUS10208</name>
</gene>
<feature type="region of interest" description="Disordered" evidence="1">
    <location>
        <begin position="22"/>
        <end position="44"/>
    </location>
</feature>
<sequence>MHGSNVGDRDQSFFQDRIFIGGVNPKENLGSRQEKDGCDSRATATPEALTHIRIVLQPESQGRMPLVHQPISLFRLGVRPLRHSQLLLIPDVDDAV</sequence>
<evidence type="ECO:0000256" key="1">
    <source>
        <dbReference type="SAM" id="MobiDB-lite"/>
    </source>
</evidence>
<evidence type="ECO:0000313" key="3">
    <source>
        <dbReference type="Proteomes" id="UP000835052"/>
    </source>
</evidence>
<proteinExistence type="predicted"/>
<comment type="caution">
    <text evidence="2">The sequence shown here is derived from an EMBL/GenBank/DDBJ whole genome shotgun (WGS) entry which is preliminary data.</text>
</comment>